<reference evidence="4 5" key="1">
    <citation type="submission" date="2018-01" db="EMBL/GenBank/DDBJ databases">
        <title>Harnessing the power of phylogenomics to disentangle the directionality and signatures of interkingdom host jumping in the parasitic fungal genus Tolypocladium.</title>
        <authorList>
            <person name="Quandt C.A."/>
            <person name="Patterson W."/>
            <person name="Spatafora J.W."/>
        </authorList>
    </citation>
    <scope>NUCLEOTIDE SEQUENCE [LARGE SCALE GENOMIC DNA]</scope>
    <source>
        <strain evidence="4 5">NRBC 100945</strain>
    </source>
</reference>
<dbReference type="InterPro" id="IPR050789">
    <property type="entry name" value="Diverse_Enzym_Activities"/>
</dbReference>
<proteinExistence type="inferred from homology"/>
<keyword evidence="4" id="KW-0808">Transferase</keyword>
<evidence type="ECO:0000313" key="5">
    <source>
        <dbReference type="Proteomes" id="UP000237481"/>
    </source>
</evidence>
<dbReference type="GO" id="GO:0016787">
    <property type="term" value="F:hydrolase activity"/>
    <property type="evidence" value="ECO:0007669"/>
    <property type="project" value="UniProtKB-KW"/>
</dbReference>
<evidence type="ECO:0000256" key="2">
    <source>
        <dbReference type="ARBA" id="ARBA00022801"/>
    </source>
</evidence>
<dbReference type="PANTHER" id="PTHR43283">
    <property type="entry name" value="BETA-LACTAMASE-RELATED"/>
    <property type="match status" value="1"/>
</dbReference>
<dbReference type="Proteomes" id="UP000237481">
    <property type="component" value="Unassembled WGS sequence"/>
</dbReference>
<dbReference type="SUPFAM" id="SSF56601">
    <property type="entry name" value="beta-lactamase/transpeptidase-like"/>
    <property type="match status" value="1"/>
</dbReference>
<dbReference type="STRING" id="94208.A0A2S4KRZ0"/>
<keyword evidence="2" id="KW-0378">Hydrolase</keyword>
<dbReference type="Pfam" id="PF00144">
    <property type="entry name" value="Beta-lactamase"/>
    <property type="match status" value="1"/>
</dbReference>
<dbReference type="InterPro" id="IPR012338">
    <property type="entry name" value="Beta-lactam/transpept-like"/>
</dbReference>
<sequence length="237" mass="25720">MLLTHTVGPGYDFVYPVLVKWSAKVGRTASSYDWSREGWCYGTAVDWAGLVLESVTGQSIGQYIQEHVFTPLGSRDTGFWPEKLPRTVSRIVACSHRDPSSLAIKPIPLPTPREQDVESGGSGLYTTAADYARFLHGFLCGTLVGAAAQDGYTPEFPTGLALNHGIGGAINMEDVPGKRRKGSLMWSGLCNSHWWVDCETGIAAALIVTVLEYGDPVVARLYDELERAVYAHLVAAT</sequence>
<evidence type="ECO:0000256" key="1">
    <source>
        <dbReference type="ARBA" id="ARBA00009009"/>
    </source>
</evidence>
<evidence type="ECO:0000259" key="3">
    <source>
        <dbReference type="Pfam" id="PF00144"/>
    </source>
</evidence>
<name>A0A2S4KRZ0_9HYPO</name>
<dbReference type="OrthoDB" id="428260at2759"/>
<accession>A0A2S4KRZ0</accession>
<evidence type="ECO:0000313" key="4">
    <source>
        <dbReference type="EMBL" id="POR32959.1"/>
    </source>
</evidence>
<feature type="domain" description="Beta-lactamase-related" evidence="3">
    <location>
        <begin position="2"/>
        <end position="215"/>
    </location>
</feature>
<protein>
    <submittedName>
        <fullName evidence="4">Acyltransferase LovD</fullName>
    </submittedName>
</protein>
<gene>
    <name evidence="4" type="ORF">TPAR_06848</name>
</gene>
<comment type="similarity">
    <text evidence="1">Belongs to the class-A beta-lactamase family.</text>
</comment>
<comment type="caution">
    <text evidence="4">The sequence shown here is derived from an EMBL/GenBank/DDBJ whole genome shotgun (WGS) entry which is preliminary data.</text>
</comment>
<dbReference type="GO" id="GO:0016746">
    <property type="term" value="F:acyltransferase activity"/>
    <property type="evidence" value="ECO:0007669"/>
    <property type="project" value="UniProtKB-KW"/>
</dbReference>
<dbReference type="PANTHER" id="PTHR43283:SF17">
    <property type="entry name" value="(LOVD), PUTATIVE (AFU_ORTHOLOGUE AFUA_5G00920)-RELATED"/>
    <property type="match status" value="1"/>
</dbReference>
<dbReference type="EMBL" id="PKSG01000772">
    <property type="protein sequence ID" value="POR32959.1"/>
    <property type="molecule type" value="Genomic_DNA"/>
</dbReference>
<organism evidence="4 5">
    <name type="scientific">Tolypocladium paradoxum</name>
    <dbReference type="NCBI Taxonomy" id="94208"/>
    <lineage>
        <taxon>Eukaryota</taxon>
        <taxon>Fungi</taxon>
        <taxon>Dikarya</taxon>
        <taxon>Ascomycota</taxon>
        <taxon>Pezizomycotina</taxon>
        <taxon>Sordariomycetes</taxon>
        <taxon>Hypocreomycetidae</taxon>
        <taxon>Hypocreales</taxon>
        <taxon>Ophiocordycipitaceae</taxon>
        <taxon>Tolypocladium</taxon>
    </lineage>
</organism>
<dbReference type="InterPro" id="IPR001466">
    <property type="entry name" value="Beta-lactam-related"/>
</dbReference>
<keyword evidence="4" id="KW-0012">Acyltransferase</keyword>
<dbReference type="Gene3D" id="3.40.710.10">
    <property type="entry name" value="DD-peptidase/beta-lactamase superfamily"/>
    <property type="match status" value="1"/>
</dbReference>
<keyword evidence="5" id="KW-1185">Reference proteome</keyword>
<dbReference type="AlphaFoldDB" id="A0A2S4KRZ0"/>